<evidence type="ECO:0000256" key="1">
    <source>
        <dbReference type="SAM" id="SignalP"/>
    </source>
</evidence>
<accession>A0ABM1MYS7</accession>
<name>A0ABM1MYS7_NICVS</name>
<keyword evidence="1" id="KW-0732">Signal</keyword>
<dbReference type="RefSeq" id="XP_017779727.1">
    <property type="nucleotide sequence ID" value="XM_017924238.1"/>
</dbReference>
<protein>
    <submittedName>
        <fullName evidence="3">Uncharacterized protein LOC108565013</fullName>
    </submittedName>
</protein>
<dbReference type="Proteomes" id="UP000695000">
    <property type="component" value="Unplaced"/>
</dbReference>
<reference evidence="3" key="1">
    <citation type="submission" date="2025-08" db="UniProtKB">
        <authorList>
            <consortium name="RefSeq"/>
        </authorList>
    </citation>
    <scope>IDENTIFICATION</scope>
    <source>
        <tissue evidence="3">Whole Larva</tissue>
    </source>
</reference>
<evidence type="ECO:0000313" key="2">
    <source>
        <dbReference type="Proteomes" id="UP000695000"/>
    </source>
</evidence>
<keyword evidence="2" id="KW-1185">Reference proteome</keyword>
<sequence>MVGWVTKVIALATLQYIAPSYGSPLPLDVDSINGNYLDAGSFAPADVVSDLGAVEGLNEDEKLQQIGNYLTELLLLPWNGKGLPILYVEDESEDRSIYDGMDYSQGFDQEMAHRAPLKRSRFYRKYPWKRQNARAYDAENRYLCQPSKDDVFRLIIALHDTRVGSKGRTINFCNRKRPATVIFSNIRFLG</sequence>
<evidence type="ECO:0000313" key="3">
    <source>
        <dbReference type="RefSeq" id="XP_017779727.1"/>
    </source>
</evidence>
<proteinExistence type="predicted"/>
<feature type="chain" id="PRO_5047157836" evidence="1">
    <location>
        <begin position="23"/>
        <end position="190"/>
    </location>
</feature>
<feature type="signal peptide" evidence="1">
    <location>
        <begin position="1"/>
        <end position="22"/>
    </location>
</feature>
<organism evidence="2 3">
    <name type="scientific">Nicrophorus vespilloides</name>
    <name type="common">Boreal carrion beetle</name>
    <dbReference type="NCBI Taxonomy" id="110193"/>
    <lineage>
        <taxon>Eukaryota</taxon>
        <taxon>Metazoa</taxon>
        <taxon>Ecdysozoa</taxon>
        <taxon>Arthropoda</taxon>
        <taxon>Hexapoda</taxon>
        <taxon>Insecta</taxon>
        <taxon>Pterygota</taxon>
        <taxon>Neoptera</taxon>
        <taxon>Endopterygota</taxon>
        <taxon>Coleoptera</taxon>
        <taxon>Polyphaga</taxon>
        <taxon>Staphyliniformia</taxon>
        <taxon>Silphidae</taxon>
        <taxon>Nicrophorinae</taxon>
        <taxon>Nicrophorus</taxon>
    </lineage>
</organism>
<gene>
    <name evidence="3" type="primary">LOC108565013</name>
</gene>
<dbReference type="GeneID" id="108565013"/>